<sequence>MSLNQEYVIKQTKTHIKKVQSKKNKRAGKKPKIKLIKQNIIRLNTDHIPELTEEEKREYERHTFGWTVRGHWREYQSGKKVWIKPQVRGDKDNVEGKIYEI</sequence>
<evidence type="ECO:0000313" key="2">
    <source>
        <dbReference type="Proteomes" id="UP000033115"/>
    </source>
</evidence>
<dbReference type="KEGG" id="csq:CSCA_3048"/>
<gene>
    <name evidence="1" type="ORF">CSCA_3048</name>
</gene>
<dbReference type="Proteomes" id="UP000033115">
    <property type="component" value="Chromosome"/>
</dbReference>
<evidence type="ECO:0000313" key="1">
    <source>
        <dbReference type="EMBL" id="AKA70173.1"/>
    </source>
</evidence>
<reference evidence="1 2" key="1">
    <citation type="journal article" date="2015" name="J. Biotechnol.">
        <title>Complete genome sequence of a malodorant-producing acetogen, Clostridium scatologenes ATCC 25775(T).</title>
        <authorList>
            <person name="Zhu Z."/>
            <person name="Guo T."/>
            <person name="Zheng H."/>
            <person name="Song T."/>
            <person name="Ouyang P."/>
            <person name="Xie J."/>
        </authorList>
    </citation>
    <scope>NUCLEOTIDE SEQUENCE [LARGE SCALE GENOMIC DNA]</scope>
    <source>
        <strain evidence="1 2">ATCC 25775</strain>
    </source>
</reference>
<accession>A0A0E3JPD5</accession>
<proteinExistence type="predicted"/>
<dbReference type="EMBL" id="CP009933">
    <property type="protein sequence ID" value="AKA70173.1"/>
    <property type="molecule type" value="Genomic_DNA"/>
</dbReference>
<name>A0A0E3JPD5_CLOSL</name>
<keyword evidence="2" id="KW-1185">Reference proteome</keyword>
<dbReference type="HOGENOM" id="CLU_2286647_0_0_9"/>
<dbReference type="AlphaFoldDB" id="A0A0E3JPD5"/>
<dbReference type="STRING" id="1548.CSCA_3048"/>
<protein>
    <submittedName>
        <fullName evidence="1">Uncharacterized protein</fullName>
    </submittedName>
</protein>
<organism evidence="1 2">
    <name type="scientific">Clostridium scatologenes</name>
    <dbReference type="NCBI Taxonomy" id="1548"/>
    <lineage>
        <taxon>Bacteria</taxon>
        <taxon>Bacillati</taxon>
        <taxon>Bacillota</taxon>
        <taxon>Clostridia</taxon>
        <taxon>Eubacteriales</taxon>
        <taxon>Clostridiaceae</taxon>
        <taxon>Clostridium</taxon>
    </lineage>
</organism>